<feature type="chain" id="PRO_5025441211" evidence="1">
    <location>
        <begin position="16"/>
        <end position="392"/>
    </location>
</feature>
<evidence type="ECO:0000313" key="3">
    <source>
        <dbReference type="Proteomes" id="UP000799770"/>
    </source>
</evidence>
<protein>
    <submittedName>
        <fullName evidence="2">Uncharacterized protein</fullName>
    </submittedName>
</protein>
<accession>A0A6A5ZMJ4</accession>
<organism evidence="2 3">
    <name type="scientific">Lophiotrema nucula</name>
    <dbReference type="NCBI Taxonomy" id="690887"/>
    <lineage>
        <taxon>Eukaryota</taxon>
        <taxon>Fungi</taxon>
        <taxon>Dikarya</taxon>
        <taxon>Ascomycota</taxon>
        <taxon>Pezizomycotina</taxon>
        <taxon>Dothideomycetes</taxon>
        <taxon>Pleosporomycetidae</taxon>
        <taxon>Pleosporales</taxon>
        <taxon>Lophiotremataceae</taxon>
        <taxon>Lophiotrema</taxon>
    </lineage>
</organism>
<evidence type="ECO:0000313" key="2">
    <source>
        <dbReference type="EMBL" id="KAF2120890.1"/>
    </source>
</evidence>
<dbReference type="OrthoDB" id="3596036at2759"/>
<name>A0A6A5ZMJ4_9PLEO</name>
<keyword evidence="1" id="KW-0732">Signal</keyword>
<evidence type="ECO:0000256" key="1">
    <source>
        <dbReference type="SAM" id="SignalP"/>
    </source>
</evidence>
<sequence length="392" mass="42436">MRSFILSLLLVGAIAKPFEIHNGTHYSNQTSTRCFSDRGLVEADGYIAKDELLGAIRRKPVALDEKGCLYKKVESTVLWMCNLNKYRNVTFTEAEAGWNKLVQKCGGGGSFAGEHRANGLKFAAYGTKAGKNIRQKGKKANTSPNRSLRLGRRADCNDIGTTGVSHFDCPKPDGHVTDGDGNCPGFDDTDKQCTSYCEVRRTGFLGPEEIVPGEAGEIAAKGKQVNVEHGLEISITHGFSIDLGATILDAVSLGVSYQFSITNTKSTTVVHTGVEDPPERARWVYFARFIETCGDLSEKEYSEQSLGDPFSPLVKECNGDLKTTHNFCTMSPQLDSDGKAVLFMAQQFVNSAGDPLPLDQQPTSYRDACVNGAGESVDDPDGDGEFECATGL</sequence>
<reference evidence="2" key="1">
    <citation type="journal article" date="2020" name="Stud. Mycol.">
        <title>101 Dothideomycetes genomes: a test case for predicting lifestyles and emergence of pathogens.</title>
        <authorList>
            <person name="Haridas S."/>
            <person name="Albert R."/>
            <person name="Binder M."/>
            <person name="Bloem J."/>
            <person name="Labutti K."/>
            <person name="Salamov A."/>
            <person name="Andreopoulos B."/>
            <person name="Baker S."/>
            <person name="Barry K."/>
            <person name="Bills G."/>
            <person name="Bluhm B."/>
            <person name="Cannon C."/>
            <person name="Castanera R."/>
            <person name="Culley D."/>
            <person name="Daum C."/>
            <person name="Ezra D."/>
            <person name="Gonzalez J."/>
            <person name="Henrissat B."/>
            <person name="Kuo A."/>
            <person name="Liang C."/>
            <person name="Lipzen A."/>
            <person name="Lutzoni F."/>
            <person name="Magnuson J."/>
            <person name="Mondo S."/>
            <person name="Nolan M."/>
            <person name="Ohm R."/>
            <person name="Pangilinan J."/>
            <person name="Park H.-J."/>
            <person name="Ramirez L."/>
            <person name="Alfaro M."/>
            <person name="Sun H."/>
            <person name="Tritt A."/>
            <person name="Yoshinaga Y."/>
            <person name="Zwiers L.-H."/>
            <person name="Turgeon B."/>
            <person name="Goodwin S."/>
            <person name="Spatafora J."/>
            <person name="Crous P."/>
            <person name="Grigoriev I."/>
        </authorList>
    </citation>
    <scope>NUCLEOTIDE SEQUENCE</scope>
    <source>
        <strain evidence="2">CBS 627.86</strain>
    </source>
</reference>
<feature type="signal peptide" evidence="1">
    <location>
        <begin position="1"/>
        <end position="15"/>
    </location>
</feature>
<keyword evidence="3" id="KW-1185">Reference proteome</keyword>
<dbReference type="Proteomes" id="UP000799770">
    <property type="component" value="Unassembled WGS sequence"/>
</dbReference>
<proteinExistence type="predicted"/>
<gene>
    <name evidence="2" type="ORF">BDV96DRAFT_280548</name>
</gene>
<dbReference type="AlphaFoldDB" id="A0A6A5ZMJ4"/>
<dbReference type="EMBL" id="ML977313">
    <property type="protein sequence ID" value="KAF2120890.1"/>
    <property type="molecule type" value="Genomic_DNA"/>
</dbReference>